<gene>
    <name evidence="3" type="ORF">D3A95_07280</name>
</gene>
<dbReference type="GO" id="GO:0016491">
    <property type="term" value="F:oxidoreductase activity"/>
    <property type="evidence" value="ECO:0007669"/>
    <property type="project" value="UniProtKB-KW"/>
</dbReference>
<dbReference type="KEGG" id="tsq:D3A95_07280"/>
<dbReference type="SUPFAM" id="SSF51735">
    <property type="entry name" value="NAD(P)-binding Rossmann-fold domains"/>
    <property type="match status" value="1"/>
</dbReference>
<protein>
    <submittedName>
        <fullName evidence="3">SDR family oxidoreductase</fullName>
    </submittedName>
</protein>
<reference evidence="4" key="1">
    <citation type="submission" date="2018-09" db="EMBL/GenBank/DDBJ databases">
        <title>Complete genome sequence of thermophilic cyanobacteria strain Thermosynechococcus elongatus PKUAC-SCTE542.</title>
        <authorList>
            <person name="Liang Y."/>
            <person name="Tang J."/>
            <person name="Daroch M."/>
        </authorList>
    </citation>
    <scope>NUCLEOTIDE SEQUENCE [LARGE SCALE GENOMIC DNA]</scope>
    <source>
        <strain evidence="4">E542</strain>
    </source>
</reference>
<organism evidence="3 4">
    <name type="scientific">Thermosynechococcus sichuanensis E542</name>
    <dbReference type="NCBI Taxonomy" id="2016101"/>
    <lineage>
        <taxon>Bacteria</taxon>
        <taxon>Bacillati</taxon>
        <taxon>Cyanobacteriota</taxon>
        <taxon>Cyanophyceae</taxon>
        <taxon>Acaryochloridales</taxon>
        <taxon>Thermosynechococcaceae</taxon>
        <taxon>Thermosynechococcus</taxon>
        <taxon>Thermosynechococcus sichuanensis</taxon>
    </lineage>
</organism>
<dbReference type="NCBIfam" id="NF005489">
    <property type="entry name" value="PRK07102.1"/>
    <property type="match status" value="1"/>
</dbReference>
<keyword evidence="2" id="KW-0560">Oxidoreductase</keyword>
<keyword evidence="4" id="KW-1185">Reference proteome</keyword>
<dbReference type="GO" id="GO:0016020">
    <property type="term" value="C:membrane"/>
    <property type="evidence" value="ECO:0007669"/>
    <property type="project" value="TreeGrafter"/>
</dbReference>
<evidence type="ECO:0000313" key="4">
    <source>
        <dbReference type="Proteomes" id="UP000261812"/>
    </source>
</evidence>
<dbReference type="PRINTS" id="PR00081">
    <property type="entry name" value="GDHRDH"/>
</dbReference>
<dbReference type="PANTHER" id="PTHR44196:SF1">
    <property type="entry name" value="DEHYDROGENASE_REDUCTASE SDR FAMILY MEMBER 7B"/>
    <property type="match status" value="1"/>
</dbReference>
<comment type="similarity">
    <text evidence="1">Belongs to the short-chain dehydrogenases/reductases (SDR) family.</text>
</comment>
<evidence type="ECO:0000256" key="2">
    <source>
        <dbReference type="ARBA" id="ARBA00023002"/>
    </source>
</evidence>
<dbReference type="Gene3D" id="3.40.50.720">
    <property type="entry name" value="NAD(P)-binding Rossmann-like Domain"/>
    <property type="match status" value="1"/>
</dbReference>
<proteinExistence type="inferred from homology"/>
<dbReference type="InterPro" id="IPR036291">
    <property type="entry name" value="NAD(P)-bd_dom_sf"/>
</dbReference>
<accession>A0A3B7MLJ3</accession>
<dbReference type="AlphaFoldDB" id="A0A3B7MLJ3"/>
<evidence type="ECO:0000256" key="1">
    <source>
        <dbReference type="ARBA" id="ARBA00006484"/>
    </source>
</evidence>
<dbReference type="InterPro" id="IPR002347">
    <property type="entry name" value="SDR_fam"/>
</dbReference>
<dbReference type="PANTHER" id="PTHR44196">
    <property type="entry name" value="DEHYDROGENASE/REDUCTASE SDR FAMILY MEMBER 7B"/>
    <property type="match status" value="1"/>
</dbReference>
<evidence type="ECO:0000313" key="3">
    <source>
        <dbReference type="EMBL" id="AXY67986.1"/>
    </source>
</evidence>
<name>A0A3B7MLJ3_9CYAN</name>
<dbReference type="EMBL" id="CP032152">
    <property type="protein sequence ID" value="AXY67986.1"/>
    <property type="molecule type" value="Genomic_DNA"/>
</dbReference>
<sequence length="244" mass="26885">MTAPVLILGATSDMGRAIAQRFAAQGYPIQLAARQVSRLERDKADLAIRYGVPVSVHEFDVLAVETHAAFIQQLPMQPAIVICVVGFMPAQKVCEQDCSLALDVMRTNYEGPAVILSLFANLFEQRGFGTLVGISSVAGERGRASNYFYGSGKAGFTAFLSGLRQRLAKSGVQVLTVLPGYVNTRMTEGMKLPPLLTAEPKEVANAIFAAIEKKKDVIYVRPIWRWIMLLIRWIPEPLFKRLSL</sequence>
<dbReference type="RefSeq" id="WP_181494399.1">
    <property type="nucleotide sequence ID" value="NZ_CP032152.1"/>
</dbReference>
<dbReference type="Pfam" id="PF00106">
    <property type="entry name" value="adh_short"/>
    <property type="match status" value="1"/>
</dbReference>
<dbReference type="Proteomes" id="UP000261812">
    <property type="component" value="Chromosome"/>
</dbReference>